<protein>
    <submittedName>
        <fullName evidence="1">Uncharacterized protein</fullName>
    </submittedName>
</protein>
<comment type="caution">
    <text evidence="1">The sequence shown here is derived from an EMBL/GenBank/DDBJ whole genome shotgun (WGS) entry which is preliminary data.</text>
</comment>
<reference evidence="1" key="1">
    <citation type="submission" date="2020-05" db="EMBL/GenBank/DDBJ databases">
        <title>Mycena genomes resolve the evolution of fungal bioluminescence.</title>
        <authorList>
            <person name="Tsai I.J."/>
        </authorList>
    </citation>
    <scope>NUCLEOTIDE SEQUENCE</scope>
    <source>
        <strain evidence="1">CCC161011</strain>
    </source>
</reference>
<dbReference type="Proteomes" id="UP000620124">
    <property type="component" value="Unassembled WGS sequence"/>
</dbReference>
<gene>
    <name evidence="1" type="ORF">MVEN_02321200</name>
</gene>
<sequence>MERVVRPAIYLLGRTLRPAGGSCIPPNTLTRLQHMLVRDSISQIIQVLDFVCFKANVTDNIDVLKSGPSLSALLELQTLLATYYDKPPPLLDRCLRRSLAKSGQLVDPIPDFPAPDGIIWIGL</sequence>
<evidence type="ECO:0000313" key="1">
    <source>
        <dbReference type="EMBL" id="KAF7334151.1"/>
    </source>
</evidence>
<evidence type="ECO:0000313" key="2">
    <source>
        <dbReference type="Proteomes" id="UP000620124"/>
    </source>
</evidence>
<dbReference type="EMBL" id="JACAZI010000027">
    <property type="protein sequence ID" value="KAF7334151.1"/>
    <property type="molecule type" value="Genomic_DNA"/>
</dbReference>
<dbReference type="OrthoDB" id="3114962at2759"/>
<accession>A0A8H7CF53</accession>
<proteinExistence type="predicted"/>
<name>A0A8H7CF53_9AGAR</name>
<keyword evidence="2" id="KW-1185">Reference proteome</keyword>
<organism evidence="1 2">
    <name type="scientific">Mycena venus</name>
    <dbReference type="NCBI Taxonomy" id="2733690"/>
    <lineage>
        <taxon>Eukaryota</taxon>
        <taxon>Fungi</taxon>
        <taxon>Dikarya</taxon>
        <taxon>Basidiomycota</taxon>
        <taxon>Agaricomycotina</taxon>
        <taxon>Agaricomycetes</taxon>
        <taxon>Agaricomycetidae</taxon>
        <taxon>Agaricales</taxon>
        <taxon>Marasmiineae</taxon>
        <taxon>Mycenaceae</taxon>
        <taxon>Mycena</taxon>
    </lineage>
</organism>
<dbReference type="AlphaFoldDB" id="A0A8H7CF53"/>